<keyword evidence="3" id="KW-1185">Reference proteome</keyword>
<dbReference type="Gene3D" id="3.40.960.10">
    <property type="entry name" value="VSR Endonuclease"/>
    <property type="match status" value="1"/>
</dbReference>
<keyword evidence="2" id="KW-0378">Hydrolase</keyword>
<keyword evidence="2" id="KW-0255">Endonuclease</keyword>
<feature type="domain" description="DUF559" evidence="1">
    <location>
        <begin position="26"/>
        <end position="132"/>
    </location>
</feature>
<dbReference type="InterPro" id="IPR011335">
    <property type="entry name" value="Restrct_endonuc-II-like"/>
</dbReference>
<dbReference type="SUPFAM" id="SSF52980">
    <property type="entry name" value="Restriction endonuclease-like"/>
    <property type="match status" value="1"/>
</dbReference>
<sequence>MGRGLGGEAIDARLTADKTNWYRHLKGFSAEMRRHPTEAENTLWQALRNRQLAGVKFRRQHTIGRYIVDFVSTDYHLIIEVDGCVHLEEGAAEYDAGRTHDLQEKGYRTLRFSNAQIIARLPDVLTQIQQVLTATP</sequence>
<proteinExistence type="predicted"/>
<dbReference type="PANTHER" id="PTHR38590:SF1">
    <property type="entry name" value="BLL0828 PROTEIN"/>
    <property type="match status" value="1"/>
</dbReference>
<evidence type="ECO:0000313" key="3">
    <source>
        <dbReference type="Proteomes" id="UP000664144"/>
    </source>
</evidence>
<keyword evidence="2" id="KW-0540">Nuclease</keyword>
<name>A0A939JAE3_9BACT</name>
<comment type="caution">
    <text evidence="2">The sequence shown here is derived from an EMBL/GenBank/DDBJ whole genome shotgun (WGS) entry which is preliminary data.</text>
</comment>
<dbReference type="RefSeq" id="WP_206985737.1">
    <property type="nucleotide sequence ID" value="NZ_JAFLQZ010000013.1"/>
</dbReference>
<dbReference type="EMBL" id="JAFLQZ010000013">
    <property type="protein sequence ID" value="MBO0359784.1"/>
    <property type="molecule type" value="Genomic_DNA"/>
</dbReference>
<dbReference type="CDD" id="cd01038">
    <property type="entry name" value="Endonuclease_DUF559"/>
    <property type="match status" value="1"/>
</dbReference>
<evidence type="ECO:0000313" key="2">
    <source>
        <dbReference type="EMBL" id="MBO0359784.1"/>
    </source>
</evidence>
<dbReference type="GO" id="GO:0004519">
    <property type="term" value="F:endonuclease activity"/>
    <property type="evidence" value="ECO:0007669"/>
    <property type="project" value="UniProtKB-KW"/>
</dbReference>
<protein>
    <submittedName>
        <fullName evidence="2">Endonuclease domain-containing protein</fullName>
    </submittedName>
</protein>
<evidence type="ECO:0000259" key="1">
    <source>
        <dbReference type="Pfam" id="PF04480"/>
    </source>
</evidence>
<dbReference type="AlphaFoldDB" id="A0A939JAE3"/>
<dbReference type="InterPro" id="IPR047216">
    <property type="entry name" value="Endonuclease_DUF559_bact"/>
</dbReference>
<dbReference type="InterPro" id="IPR007569">
    <property type="entry name" value="DUF559"/>
</dbReference>
<dbReference type="PANTHER" id="PTHR38590">
    <property type="entry name" value="BLL0828 PROTEIN"/>
    <property type="match status" value="1"/>
</dbReference>
<dbReference type="Pfam" id="PF04480">
    <property type="entry name" value="DUF559"/>
    <property type="match status" value="1"/>
</dbReference>
<gene>
    <name evidence="2" type="ORF">J0X19_17615</name>
</gene>
<organism evidence="2 3">
    <name type="scientific">Hymenobacter telluris</name>
    <dbReference type="NCBI Taxonomy" id="2816474"/>
    <lineage>
        <taxon>Bacteria</taxon>
        <taxon>Pseudomonadati</taxon>
        <taxon>Bacteroidota</taxon>
        <taxon>Cytophagia</taxon>
        <taxon>Cytophagales</taxon>
        <taxon>Hymenobacteraceae</taxon>
        <taxon>Hymenobacter</taxon>
    </lineage>
</organism>
<accession>A0A939JAE3</accession>
<reference evidence="2" key="1">
    <citation type="submission" date="2021-03" db="EMBL/GenBank/DDBJ databases">
        <authorList>
            <person name="Kim M.K."/>
        </authorList>
    </citation>
    <scope>NUCLEOTIDE SEQUENCE</scope>
    <source>
        <strain evidence="2">BT186</strain>
    </source>
</reference>
<dbReference type="Proteomes" id="UP000664144">
    <property type="component" value="Unassembled WGS sequence"/>
</dbReference>